<accession>A0A060SGI0</accession>
<dbReference type="EMBL" id="CCBP010000122">
    <property type="protein sequence ID" value="CDO73627.1"/>
    <property type="molecule type" value="Genomic_DNA"/>
</dbReference>
<comment type="caution">
    <text evidence="3">The sequence shown here is derived from an EMBL/GenBank/DDBJ whole genome shotgun (WGS) entry which is preliminary data.</text>
</comment>
<dbReference type="AlphaFoldDB" id="A0A060SGI0"/>
<feature type="transmembrane region" description="Helical" evidence="1">
    <location>
        <begin position="82"/>
        <end position="101"/>
    </location>
</feature>
<keyword evidence="1" id="KW-0812">Transmembrane</keyword>
<evidence type="ECO:0000313" key="3">
    <source>
        <dbReference type="EMBL" id="CDO73627.1"/>
    </source>
</evidence>
<evidence type="ECO:0000256" key="1">
    <source>
        <dbReference type="SAM" id="Phobius"/>
    </source>
</evidence>
<dbReference type="InterPro" id="IPR001810">
    <property type="entry name" value="F-box_dom"/>
</dbReference>
<evidence type="ECO:0000313" key="4">
    <source>
        <dbReference type="Proteomes" id="UP000029665"/>
    </source>
</evidence>
<dbReference type="OMA" id="HEIYGCI"/>
<dbReference type="HOGENOM" id="CLU_044126_2_0_1"/>
<evidence type="ECO:0000259" key="2">
    <source>
        <dbReference type="Pfam" id="PF00646"/>
    </source>
</evidence>
<reference evidence="3" key="1">
    <citation type="submission" date="2014-01" db="EMBL/GenBank/DDBJ databases">
        <title>The genome of the white-rot fungus Pycnoporus cinnabarinus: a basidiomycete model with a versatile arsenal for lignocellulosic biomass breakdown.</title>
        <authorList>
            <person name="Levasseur A."/>
            <person name="Lomascolo A."/>
            <person name="Ruiz-Duenas F.J."/>
            <person name="Uzan E."/>
            <person name="Piumi F."/>
            <person name="Kues U."/>
            <person name="Ram A.F.J."/>
            <person name="Murat C."/>
            <person name="Haon M."/>
            <person name="Benoit I."/>
            <person name="Arfi Y."/>
            <person name="Chevret D."/>
            <person name="Drula E."/>
            <person name="Kwon M.J."/>
            <person name="Gouret P."/>
            <person name="Lesage-Meessen L."/>
            <person name="Lombard V."/>
            <person name="Mariette J."/>
            <person name="Noirot C."/>
            <person name="Park J."/>
            <person name="Patyshakuliyeva A."/>
            <person name="Wieneger R.A.B."/>
            <person name="Wosten H.A.B."/>
            <person name="Martin F."/>
            <person name="Coutinho P.M."/>
            <person name="de Vries R."/>
            <person name="Martinez A.T."/>
            <person name="Klopp C."/>
            <person name="Pontarotti P."/>
            <person name="Henrissat B."/>
            <person name="Record E."/>
        </authorList>
    </citation>
    <scope>NUCLEOTIDE SEQUENCE [LARGE SCALE GENOMIC DNA]</scope>
    <source>
        <strain evidence="3">BRFM137</strain>
    </source>
</reference>
<dbReference type="Pfam" id="PF00646">
    <property type="entry name" value="F-box"/>
    <property type="match status" value="1"/>
</dbReference>
<protein>
    <recommendedName>
        <fullName evidence="2">F-box domain-containing protein</fullName>
    </recommendedName>
</protein>
<sequence>MNPNWIIVDLDQRVYLDIACAHDTSPLQKAEIPLGALRVPCTDELLNGMLQGHVLSQRQAPLFRLPPELLHDILDMVNPRDGYVAVVFIFALVCKLALAVARPHIVRLQQRHFSPLAGHRLINVVHTASTLSGTYPERTSMDNEMRTLFVSDSIGTESGEAAGASLYGLAKSWRRYVHDPRSLTAATDLLYRPSAVSRMSMDDFRRFRALSTPHYPECTPWVLCNLSKREYIRADAAAPRSFGNNDQCTQRMGVAKWEHQLAHLLLTCICWPPISGTAFGRRGTELEDAQKVDFGRGLWAGDRIEMTTVERICAQSEGGEPWTDVTADVLRAHCMKSELSKDLALYAPFGTL</sequence>
<keyword evidence="1" id="KW-0472">Membrane</keyword>
<name>A0A060SGI0_PYCCI</name>
<feature type="domain" description="F-box" evidence="2">
    <location>
        <begin position="62"/>
        <end position="96"/>
    </location>
</feature>
<dbReference type="Proteomes" id="UP000029665">
    <property type="component" value="Unassembled WGS sequence"/>
</dbReference>
<keyword evidence="4" id="KW-1185">Reference proteome</keyword>
<organism evidence="3 4">
    <name type="scientific">Pycnoporus cinnabarinus</name>
    <name type="common">Cinnabar-red polypore</name>
    <name type="synonym">Trametes cinnabarina</name>
    <dbReference type="NCBI Taxonomy" id="5643"/>
    <lineage>
        <taxon>Eukaryota</taxon>
        <taxon>Fungi</taxon>
        <taxon>Dikarya</taxon>
        <taxon>Basidiomycota</taxon>
        <taxon>Agaricomycotina</taxon>
        <taxon>Agaricomycetes</taxon>
        <taxon>Polyporales</taxon>
        <taxon>Polyporaceae</taxon>
        <taxon>Trametes</taxon>
    </lineage>
</organism>
<gene>
    <name evidence="3" type="ORF">BN946_scf185014.g97</name>
</gene>
<dbReference type="OrthoDB" id="2588098at2759"/>
<keyword evidence="1" id="KW-1133">Transmembrane helix</keyword>
<proteinExistence type="predicted"/>